<protein>
    <submittedName>
        <fullName evidence="1">Uncharacterized protein</fullName>
    </submittedName>
</protein>
<sequence>MCQFLCYGGPQTPFYRSGTRKLMFDRLSFHVIPESGSFIESSTGIPLIRYVLTSSRPVEVLTRFPIATDTLEELEAPLDAVPDVVDEVVVDVKVFGKLQGRNQNIGAASNGWHAEFIAFSLSGAKHNNAALLESVKLKRHYTLKT</sequence>
<organism evidence="1 2">
    <name type="scientific">Anopheles culicifacies</name>
    <dbReference type="NCBI Taxonomy" id="139723"/>
    <lineage>
        <taxon>Eukaryota</taxon>
        <taxon>Metazoa</taxon>
        <taxon>Ecdysozoa</taxon>
        <taxon>Arthropoda</taxon>
        <taxon>Hexapoda</taxon>
        <taxon>Insecta</taxon>
        <taxon>Pterygota</taxon>
        <taxon>Neoptera</taxon>
        <taxon>Endopterygota</taxon>
        <taxon>Diptera</taxon>
        <taxon>Nematocera</taxon>
        <taxon>Culicoidea</taxon>
        <taxon>Culicidae</taxon>
        <taxon>Anophelinae</taxon>
        <taxon>Anopheles</taxon>
        <taxon>culicifacies species complex</taxon>
    </lineage>
</organism>
<reference evidence="1" key="2">
    <citation type="submission" date="2020-05" db="UniProtKB">
        <authorList>
            <consortium name="EnsemblMetazoa"/>
        </authorList>
    </citation>
    <scope>IDENTIFICATION</scope>
    <source>
        <strain evidence="1">A-37</strain>
    </source>
</reference>
<dbReference type="AlphaFoldDB" id="A0A182MD57"/>
<reference evidence="2" key="1">
    <citation type="submission" date="2013-09" db="EMBL/GenBank/DDBJ databases">
        <title>The Genome Sequence of Anopheles culicifacies species A.</title>
        <authorList>
            <consortium name="The Broad Institute Genomics Platform"/>
            <person name="Neafsey D.E."/>
            <person name="Besansky N."/>
            <person name="Howell P."/>
            <person name="Walton C."/>
            <person name="Young S.K."/>
            <person name="Zeng Q."/>
            <person name="Gargeya S."/>
            <person name="Fitzgerald M."/>
            <person name="Haas B."/>
            <person name="Abouelleil A."/>
            <person name="Allen A.W."/>
            <person name="Alvarado L."/>
            <person name="Arachchi H.M."/>
            <person name="Berlin A.M."/>
            <person name="Chapman S.B."/>
            <person name="Gainer-Dewar J."/>
            <person name="Goldberg J."/>
            <person name="Griggs A."/>
            <person name="Gujja S."/>
            <person name="Hansen M."/>
            <person name="Howarth C."/>
            <person name="Imamovic A."/>
            <person name="Ireland A."/>
            <person name="Larimer J."/>
            <person name="McCowan C."/>
            <person name="Murphy C."/>
            <person name="Pearson M."/>
            <person name="Poon T.W."/>
            <person name="Priest M."/>
            <person name="Roberts A."/>
            <person name="Saif S."/>
            <person name="Shea T."/>
            <person name="Sisk P."/>
            <person name="Sykes S."/>
            <person name="Wortman J."/>
            <person name="Nusbaum C."/>
            <person name="Birren B."/>
        </authorList>
    </citation>
    <scope>NUCLEOTIDE SEQUENCE [LARGE SCALE GENOMIC DNA]</scope>
    <source>
        <strain evidence="2">A-37</strain>
    </source>
</reference>
<evidence type="ECO:0000313" key="1">
    <source>
        <dbReference type="EnsemblMetazoa" id="ACUA015397-PA"/>
    </source>
</evidence>
<evidence type="ECO:0000313" key="2">
    <source>
        <dbReference type="Proteomes" id="UP000075883"/>
    </source>
</evidence>
<dbReference type="EMBL" id="AXCM01008563">
    <property type="status" value="NOT_ANNOTATED_CDS"/>
    <property type="molecule type" value="Genomic_DNA"/>
</dbReference>
<dbReference type="VEuPathDB" id="VectorBase:ACUA015397"/>
<keyword evidence="2" id="KW-1185">Reference proteome</keyword>
<dbReference type="EMBL" id="AXCM01008564">
    <property type="status" value="NOT_ANNOTATED_CDS"/>
    <property type="molecule type" value="Genomic_DNA"/>
</dbReference>
<proteinExistence type="predicted"/>
<name>A0A182MD57_9DIPT</name>
<dbReference type="Proteomes" id="UP000075883">
    <property type="component" value="Unassembled WGS sequence"/>
</dbReference>
<accession>A0A182MD57</accession>
<dbReference type="EnsemblMetazoa" id="ACUA015397-RA">
    <property type="protein sequence ID" value="ACUA015397-PA"/>
    <property type="gene ID" value="ACUA015397"/>
</dbReference>